<feature type="region of interest" description="Disordered" evidence="1">
    <location>
        <begin position="12"/>
        <end position="35"/>
    </location>
</feature>
<dbReference type="Proteomes" id="UP000823399">
    <property type="component" value="Unassembled WGS sequence"/>
</dbReference>
<dbReference type="InterPro" id="IPR041078">
    <property type="entry name" value="Plavaka"/>
</dbReference>
<sequence length="811" mass="92500">MQVFIQARPCDTTGQLLEDGAPPTPPPSRLPDDWTPYRDRVEFKTAEFLYTRNQMSTGDINILLDLWAATLLKHNDKPPFADCHDLHKTIDSTPVGDVKWQSFKVQYTGEKPAHDVPPWMDQSHDVWYRDPHEVIQNMLANPDYATEMDYQPYREFSTDDNTRQWQDFMSGDWAWNQADIISKDPGTTGLTFVPVILGSDKMTVSVATGANDYYPLYVSIGNVCNNVRRAHHDAVAIIGFLAMPQTTKEHASCPTYQKYRRQLFHSSISKILENLRPGMTKPEVVRFGDGHYRHVIYGLGPYIADYEEQVLLACIVRSWCPRCMSHCKNLDAKSLHHTRDHTEALIKEVSSTDLWDEYGIIHDLIPFTNDFPRADINQLIAPDILHQLIKGTFKDHLGEWVGKYLLHVHGKKGAEKIQDEIDRRDDSKALMKVYLPAIEGHVPTDVVRTFRAFLEFCYLVRHNIVTESMLVQIQDALDRFHHYRKVFESIGVVPTFSLPRQHSCSHYILLIRLFGAPNGLCSSITETKHIKAVKEPWRCSSRYKALSQMLVTNQRLDKLAASRIDFKSHGMLNGTCLSETLRALKRLWLNSMPDANQPDQPNENNITLLPDLNITTRGDNEEVNPDDQCSPSEVLLASCPQFDGKIQVFNSASSIFYAPSDHSGIGCMRREHICACPVWRNEAPRYDCVFVNTDAGVEGMGGMDIACVMCFFSFIFEEVSYPCAVVRWFDKADDGPDEDTGMWIIKPSYDDGHSPSIAIIHVDSIYWAAHLILIYGTHAIPRDLKHYDSYDAFRAFYVNKFADHHAFEIAS</sequence>
<organism evidence="2 3">
    <name type="scientific">Suillus discolor</name>
    <dbReference type="NCBI Taxonomy" id="1912936"/>
    <lineage>
        <taxon>Eukaryota</taxon>
        <taxon>Fungi</taxon>
        <taxon>Dikarya</taxon>
        <taxon>Basidiomycota</taxon>
        <taxon>Agaricomycotina</taxon>
        <taxon>Agaricomycetes</taxon>
        <taxon>Agaricomycetidae</taxon>
        <taxon>Boletales</taxon>
        <taxon>Suillineae</taxon>
        <taxon>Suillaceae</taxon>
        <taxon>Suillus</taxon>
    </lineage>
</organism>
<comment type="caution">
    <text evidence="2">The sequence shown here is derived from an EMBL/GenBank/DDBJ whole genome shotgun (WGS) entry which is preliminary data.</text>
</comment>
<gene>
    <name evidence="2" type="ORF">F5147DRAFT_773568</name>
</gene>
<proteinExistence type="predicted"/>
<dbReference type="OrthoDB" id="3199698at2759"/>
<dbReference type="GeneID" id="64703739"/>
<dbReference type="Pfam" id="PF18759">
    <property type="entry name" value="Plavaka"/>
    <property type="match status" value="1"/>
</dbReference>
<dbReference type="AlphaFoldDB" id="A0A9P7F7S5"/>
<evidence type="ECO:0008006" key="4">
    <source>
        <dbReference type="Google" id="ProtNLM"/>
    </source>
</evidence>
<evidence type="ECO:0000313" key="2">
    <source>
        <dbReference type="EMBL" id="KAG2108355.1"/>
    </source>
</evidence>
<dbReference type="EMBL" id="JABBWM010000027">
    <property type="protein sequence ID" value="KAG2108355.1"/>
    <property type="molecule type" value="Genomic_DNA"/>
</dbReference>
<name>A0A9P7F7S5_9AGAM</name>
<reference evidence="2" key="1">
    <citation type="journal article" date="2020" name="New Phytol.">
        <title>Comparative genomics reveals dynamic genome evolution in host specialist ectomycorrhizal fungi.</title>
        <authorList>
            <person name="Lofgren L.A."/>
            <person name="Nguyen N.H."/>
            <person name="Vilgalys R."/>
            <person name="Ruytinx J."/>
            <person name="Liao H.L."/>
            <person name="Branco S."/>
            <person name="Kuo A."/>
            <person name="LaButti K."/>
            <person name="Lipzen A."/>
            <person name="Andreopoulos W."/>
            <person name="Pangilinan J."/>
            <person name="Riley R."/>
            <person name="Hundley H."/>
            <person name="Na H."/>
            <person name="Barry K."/>
            <person name="Grigoriev I.V."/>
            <person name="Stajich J.E."/>
            <person name="Kennedy P.G."/>
        </authorList>
    </citation>
    <scope>NUCLEOTIDE SEQUENCE</scope>
    <source>
        <strain evidence="2">FC423</strain>
    </source>
</reference>
<accession>A0A9P7F7S5</accession>
<protein>
    <recommendedName>
        <fullName evidence="4">C2H2-type domain-containing protein</fullName>
    </recommendedName>
</protein>
<dbReference type="RefSeq" id="XP_041292800.1">
    <property type="nucleotide sequence ID" value="XM_041441480.1"/>
</dbReference>
<evidence type="ECO:0000313" key="3">
    <source>
        <dbReference type="Proteomes" id="UP000823399"/>
    </source>
</evidence>
<keyword evidence="3" id="KW-1185">Reference proteome</keyword>
<evidence type="ECO:0000256" key="1">
    <source>
        <dbReference type="SAM" id="MobiDB-lite"/>
    </source>
</evidence>